<evidence type="ECO:0000256" key="2">
    <source>
        <dbReference type="ARBA" id="ARBA00022630"/>
    </source>
</evidence>
<accession>A0A1H8XCH5</accession>
<name>A0A1H8XCH5_9PSEU</name>
<evidence type="ECO:0000259" key="4">
    <source>
        <dbReference type="Pfam" id="PF00441"/>
    </source>
</evidence>
<evidence type="ECO:0000256" key="1">
    <source>
        <dbReference type="ARBA" id="ARBA00009347"/>
    </source>
</evidence>
<dbReference type="Proteomes" id="UP000198582">
    <property type="component" value="Unassembled WGS sequence"/>
</dbReference>
<proteinExistence type="inferred from homology"/>
<keyword evidence="3" id="KW-0274">FAD</keyword>
<protein>
    <submittedName>
        <fullName evidence="5">Acyl-CoA dehydrogenase, C-terminal domain</fullName>
    </submittedName>
</protein>
<dbReference type="Gene3D" id="2.40.110.10">
    <property type="entry name" value="Butyryl-CoA Dehydrogenase, subunit A, domain 2"/>
    <property type="match status" value="1"/>
</dbReference>
<dbReference type="Gene3D" id="1.20.140.10">
    <property type="entry name" value="Butyryl-CoA Dehydrogenase, subunit A, domain 3"/>
    <property type="match status" value="1"/>
</dbReference>
<sequence>MNLLKDLPPKPLPLPRTAETLGAELRRMLVAGALDLPLPGGGTVLRRWRELAGFGRRDLALARLAEGHADAVAILAEAAQAPAPLSLYGVWASKSSGTGAELHNGRLSGTVRFCSGLTGLDRALVAAGDQLVELDLSTAGVERHPDAWQSVGMDASDSGDVVFDDVPVDRLVGPPGWYVARRGFVLGGTGVAAVWLGGAAGVLDSVRETLRAKADDHQLAHLGALHAALRGSEALLASAAATIEQSPSPGLLNDTCRASVERTARDVVDLAPRITGAGPLCRDRRFAQQVADLQVFIRQHHGERDLAALGRALLEEAGA</sequence>
<reference evidence="5 6" key="1">
    <citation type="submission" date="2016-10" db="EMBL/GenBank/DDBJ databases">
        <authorList>
            <person name="de Groot N.N."/>
        </authorList>
    </citation>
    <scope>NUCLEOTIDE SEQUENCE [LARGE SCALE GENOMIC DNA]</scope>
    <source>
        <strain evidence="5 6">DSM 44993</strain>
    </source>
</reference>
<dbReference type="SUPFAM" id="SSF56645">
    <property type="entry name" value="Acyl-CoA dehydrogenase NM domain-like"/>
    <property type="match status" value="1"/>
</dbReference>
<keyword evidence="6" id="KW-1185">Reference proteome</keyword>
<evidence type="ECO:0000313" key="6">
    <source>
        <dbReference type="Proteomes" id="UP000198582"/>
    </source>
</evidence>
<dbReference type="STRING" id="394193.SAMN04489732_10723"/>
<dbReference type="RefSeq" id="WP_245787369.1">
    <property type="nucleotide sequence ID" value="NZ_FOEF01000007.1"/>
</dbReference>
<evidence type="ECO:0000313" key="5">
    <source>
        <dbReference type="EMBL" id="SEP37523.1"/>
    </source>
</evidence>
<dbReference type="InterPro" id="IPR046373">
    <property type="entry name" value="Acyl-CoA_Oxase/DH_mid-dom_sf"/>
</dbReference>
<dbReference type="InterPro" id="IPR009100">
    <property type="entry name" value="AcylCoA_DH/oxidase_NM_dom_sf"/>
</dbReference>
<dbReference type="InterPro" id="IPR036250">
    <property type="entry name" value="AcylCo_DH-like_C"/>
</dbReference>
<dbReference type="AlphaFoldDB" id="A0A1H8XCH5"/>
<gene>
    <name evidence="5" type="ORF">SAMN04489732_10723</name>
</gene>
<dbReference type="InterPro" id="IPR009075">
    <property type="entry name" value="AcylCo_DH/oxidase_C"/>
</dbReference>
<organism evidence="5 6">
    <name type="scientific">Amycolatopsis saalfeldensis</name>
    <dbReference type="NCBI Taxonomy" id="394193"/>
    <lineage>
        <taxon>Bacteria</taxon>
        <taxon>Bacillati</taxon>
        <taxon>Actinomycetota</taxon>
        <taxon>Actinomycetes</taxon>
        <taxon>Pseudonocardiales</taxon>
        <taxon>Pseudonocardiaceae</taxon>
        <taxon>Amycolatopsis</taxon>
    </lineage>
</organism>
<dbReference type="GO" id="GO:0016627">
    <property type="term" value="F:oxidoreductase activity, acting on the CH-CH group of donors"/>
    <property type="evidence" value="ECO:0007669"/>
    <property type="project" value="InterPro"/>
</dbReference>
<dbReference type="SUPFAM" id="SSF47203">
    <property type="entry name" value="Acyl-CoA dehydrogenase C-terminal domain-like"/>
    <property type="match status" value="1"/>
</dbReference>
<keyword evidence="2" id="KW-0285">Flavoprotein</keyword>
<feature type="domain" description="Acyl-CoA dehydrogenase/oxidase C-terminal" evidence="4">
    <location>
        <begin position="176"/>
        <end position="295"/>
    </location>
</feature>
<comment type="similarity">
    <text evidence="1">Belongs to the acyl-CoA dehydrogenase family.</text>
</comment>
<dbReference type="EMBL" id="FOEF01000007">
    <property type="protein sequence ID" value="SEP37523.1"/>
    <property type="molecule type" value="Genomic_DNA"/>
</dbReference>
<evidence type="ECO:0000256" key="3">
    <source>
        <dbReference type="ARBA" id="ARBA00022827"/>
    </source>
</evidence>
<dbReference type="Pfam" id="PF00441">
    <property type="entry name" value="Acyl-CoA_dh_1"/>
    <property type="match status" value="1"/>
</dbReference>